<keyword evidence="5 9" id="KW-0482">Metalloprotease</keyword>
<evidence type="ECO:0000256" key="4">
    <source>
        <dbReference type="ARBA" id="ARBA00022833"/>
    </source>
</evidence>
<comment type="similarity">
    <text evidence="9">Belongs to the peptidase M48A family.</text>
</comment>
<evidence type="ECO:0000256" key="8">
    <source>
        <dbReference type="PIRSR" id="PIRSR627057-2"/>
    </source>
</evidence>
<comment type="cofactor">
    <cofactor evidence="8 9">
        <name>Zn(2+)</name>
        <dbReference type="ChEBI" id="CHEBI:29105"/>
    </cofactor>
    <text evidence="8 9">Binds 1 zinc ion per subunit.</text>
</comment>
<dbReference type="GO" id="GO:0046872">
    <property type="term" value="F:metal ion binding"/>
    <property type="evidence" value="ECO:0007669"/>
    <property type="project" value="UniProtKB-UniRule"/>
</dbReference>
<dbReference type="PANTHER" id="PTHR10120">
    <property type="entry name" value="CAAX PRENYL PROTEASE 1"/>
    <property type="match status" value="1"/>
</dbReference>
<evidence type="ECO:0000259" key="10">
    <source>
        <dbReference type="Pfam" id="PF01435"/>
    </source>
</evidence>
<feature type="transmembrane region" description="Helical" evidence="9">
    <location>
        <begin position="152"/>
        <end position="171"/>
    </location>
</feature>
<reference evidence="15" key="1">
    <citation type="submission" date="2017-02" db="UniProtKB">
        <authorList>
            <consortium name="WormBaseParasite"/>
        </authorList>
    </citation>
    <scope>IDENTIFICATION</scope>
</reference>
<name>A0A0N4UI95_DRAME</name>
<dbReference type="InterPro" id="IPR001915">
    <property type="entry name" value="Peptidase_M48"/>
</dbReference>
<feature type="domain" description="CAAX prenyl protease 1 N-terminal" evidence="11">
    <location>
        <begin position="75"/>
        <end position="181"/>
    </location>
</feature>
<evidence type="ECO:0000256" key="6">
    <source>
        <dbReference type="ARBA" id="ARBA00044456"/>
    </source>
</evidence>
<keyword evidence="9" id="KW-0256">Endoplasmic reticulum</keyword>
<dbReference type="Pfam" id="PF01435">
    <property type="entry name" value="Peptidase_M48"/>
    <property type="match status" value="1"/>
</dbReference>
<feature type="binding site" evidence="8">
    <location>
        <position position="355"/>
    </location>
    <ligand>
        <name>Zn(2+)</name>
        <dbReference type="ChEBI" id="CHEBI:29105"/>
        <note>catalytic</note>
    </ligand>
</feature>
<keyword evidence="1 9" id="KW-0645">Protease</keyword>
<dbReference type="Pfam" id="PF16491">
    <property type="entry name" value="Peptidase_M48_N"/>
    <property type="match status" value="1"/>
</dbReference>
<keyword evidence="14" id="KW-1185">Reference proteome</keyword>
<feature type="transmembrane region" description="Helical" evidence="9">
    <location>
        <begin position="326"/>
        <end position="350"/>
    </location>
</feature>
<evidence type="ECO:0000256" key="5">
    <source>
        <dbReference type="ARBA" id="ARBA00023049"/>
    </source>
</evidence>
<comment type="catalytic activity">
    <reaction evidence="6 9">
        <text>Hydrolyzes the peptide bond -P2-(S-farnesyl or geranylgeranyl)C-P1'-P2'-P3'-COOH where P1' and P2' are amino acids with aliphatic side chains and P3' is any C-terminal residue.</text>
        <dbReference type="EC" id="3.4.24.84"/>
    </reaction>
</comment>
<keyword evidence="2 8" id="KW-0479">Metal-binding</keyword>
<feature type="domain" description="Peptidase M48" evidence="10">
    <location>
        <begin position="186"/>
        <end position="412"/>
    </location>
</feature>
<dbReference type="EC" id="3.4.24.84" evidence="9"/>
<evidence type="ECO:0000256" key="2">
    <source>
        <dbReference type="ARBA" id="ARBA00022723"/>
    </source>
</evidence>
<feature type="transmembrane region" description="Helical" evidence="9">
    <location>
        <begin position="72"/>
        <end position="93"/>
    </location>
</feature>
<dbReference type="Proteomes" id="UP000274756">
    <property type="component" value="Unassembled WGS sequence"/>
</dbReference>
<evidence type="ECO:0000256" key="1">
    <source>
        <dbReference type="ARBA" id="ARBA00022670"/>
    </source>
</evidence>
<keyword evidence="9" id="KW-1133">Transmembrane helix</keyword>
<dbReference type="CDD" id="cd07343">
    <property type="entry name" value="M48A_Zmpste24p_like"/>
    <property type="match status" value="1"/>
</dbReference>
<keyword evidence="9" id="KW-0812">Transmembrane</keyword>
<feature type="binding site" evidence="8">
    <location>
        <position position="276"/>
    </location>
    <ligand>
        <name>Zn(2+)</name>
        <dbReference type="ChEBI" id="CHEBI:29105"/>
        <note>catalytic</note>
    </ligand>
</feature>
<gene>
    <name evidence="12" type="ORF">DME_LOCUS9953</name>
</gene>
<proteinExistence type="inferred from homology"/>
<dbReference type="Gene3D" id="3.30.2010.10">
    <property type="entry name" value="Metalloproteases ('zincins'), catalytic domain"/>
    <property type="match status" value="1"/>
</dbReference>
<organism evidence="13 15">
    <name type="scientific">Dracunculus medinensis</name>
    <name type="common">Guinea worm</name>
    <dbReference type="NCBI Taxonomy" id="318479"/>
    <lineage>
        <taxon>Eukaryota</taxon>
        <taxon>Metazoa</taxon>
        <taxon>Ecdysozoa</taxon>
        <taxon>Nematoda</taxon>
        <taxon>Chromadorea</taxon>
        <taxon>Rhabditida</taxon>
        <taxon>Spirurina</taxon>
        <taxon>Dracunculoidea</taxon>
        <taxon>Dracunculidae</taxon>
        <taxon>Dracunculus</taxon>
    </lineage>
</organism>
<dbReference type="GO" id="GO:0004222">
    <property type="term" value="F:metalloendopeptidase activity"/>
    <property type="evidence" value="ECO:0007669"/>
    <property type="project" value="UniProtKB-UniRule"/>
</dbReference>
<feature type="transmembrane region" description="Helical" evidence="9">
    <location>
        <begin position="128"/>
        <end position="146"/>
    </location>
</feature>
<comment type="function">
    <text evidence="9">Proteolytically removes the C-terminal three residues of farnesylated proteins.</text>
</comment>
<evidence type="ECO:0000313" key="13">
    <source>
        <dbReference type="Proteomes" id="UP000038040"/>
    </source>
</evidence>
<evidence type="ECO:0000313" key="15">
    <source>
        <dbReference type="WBParaSite" id="DME_0000731701-mRNA-1"/>
    </source>
</evidence>
<feature type="binding site" evidence="8">
    <location>
        <position position="280"/>
    </location>
    <ligand>
        <name>Zn(2+)</name>
        <dbReference type="ChEBI" id="CHEBI:29105"/>
        <note>catalytic</note>
    </ligand>
</feature>
<dbReference type="InterPro" id="IPR027057">
    <property type="entry name" value="CAXX_Prtase_1"/>
</dbReference>
<dbReference type="WBParaSite" id="DME_0000731701-mRNA-1">
    <property type="protein sequence ID" value="DME_0000731701-mRNA-1"/>
    <property type="gene ID" value="DME_0000731701"/>
</dbReference>
<evidence type="ECO:0000256" key="9">
    <source>
        <dbReference type="RuleBase" id="RU366005"/>
    </source>
</evidence>
<comment type="subcellular location">
    <subcellularLocation>
        <location evidence="9">Endoplasmic reticulum membrane</location>
        <topology evidence="9">Multi-pass membrane protein</topology>
    </subcellularLocation>
</comment>
<protein>
    <recommendedName>
        <fullName evidence="9">CAAX prenyl protease</fullName>
        <ecNumber evidence="9">3.4.24.84</ecNumber>
    </recommendedName>
</protein>
<keyword evidence="3 9" id="KW-0378">Hydrolase</keyword>
<evidence type="ECO:0000313" key="12">
    <source>
        <dbReference type="EMBL" id="VDN59980.1"/>
    </source>
</evidence>
<dbReference type="AlphaFoldDB" id="A0A0N4UI95"/>
<dbReference type="Proteomes" id="UP000038040">
    <property type="component" value="Unplaced"/>
</dbReference>
<sequence length="413" mass="48355">MFWVILLIIWSIFLWDLYLAFRQYDLHKKTKTRPKYLEEIISEEDFHKARLYKIDKFHTIFYKEFLDINHLILIQILQSLTFMVMVGIIESILSLPWQAFETFIVEEKHGFNNQTFSFFIKDRIKKTIVSLLIMAPIICSIIYIIQNGGPYFFVYAWIFISIMTFLLMTVYPEFIAPLFDKYIPMPESELKERIEAMASSVQFPLKKLFVVEGSKRSAHSNAYLYGFWKHKRIVLFDTLLSKEMYAKVKEACGETVGDLERKAGMKDSEILAVLGHEIGHWALSHTFIHLLIAEINLLLVFFVFSFCYQESSLYLAFGFIDKPTLIGLIIIFQYIMAPYNELFTFIITIISRRFEFAADQHSAKMGYVNELCSALIKLGKDNLNLPIDDPLYSLFNHSHPPIPERISALKKEL</sequence>
<reference evidence="12 14" key="2">
    <citation type="submission" date="2018-11" db="EMBL/GenBank/DDBJ databases">
        <authorList>
            <consortium name="Pathogen Informatics"/>
        </authorList>
    </citation>
    <scope>NUCLEOTIDE SEQUENCE [LARGE SCALE GENOMIC DNA]</scope>
</reference>
<evidence type="ECO:0000259" key="11">
    <source>
        <dbReference type="Pfam" id="PF16491"/>
    </source>
</evidence>
<feature type="active site" evidence="7">
    <location>
        <position position="277"/>
    </location>
</feature>
<keyword evidence="9" id="KW-0472">Membrane</keyword>
<dbReference type="OrthoDB" id="360839at2759"/>
<dbReference type="InterPro" id="IPR032456">
    <property type="entry name" value="Peptidase_M48_N"/>
</dbReference>
<dbReference type="EMBL" id="UYYG01001197">
    <property type="protein sequence ID" value="VDN59980.1"/>
    <property type="molecule type" value="Genomic_DNA"/>
</dbReference>
<feature type="transmembrane region" description="Helical" evidence="9">
    <location>
        <begin position="287"/>
        <end position="306"/>
    </location>
</feature>
<feature type="active site" description="Proton donor" evidence="7">
    <location>
        <position position="359"/>
    </location>
</feature>
<keyword evidence="4 8" id="KW-0862">Zinc</keyword>
<accession>A0A0N4UI95</accession>
<dbReference type="STRING" id="318479.A0A0N4UI95"/>
<evidence type="ECO:0000313" key="14">
    <source>
        <dbReference type="Proteomes" id="UP000274756"/>
    </source>
</evidence>
<dbReference type="GO" id="GO:0005789">
    <property type="term" value="C:endoplasmic reticulum membrane"/>
    <property type="evidence" value="ECO:0007669"/>
    <property type="project" value="UniProtKB-SubCell"/>
</dbReference>
<dbReference type="GO" id="GO:0071586">
    <property type="term" value="P:CAAX-box protein processing"/>
    <property type="evidence" value="ECO:0007669"/>
    <property type="project" value="UniProtKB-UniRule"/>
</dbReference>
<evidence type="ECO:0000256" key="3">
    <source>
        <dbReference type="ARBA" id="ARBA00022801"/>
    </source>
</evidence>
<evidence type="ECO:0000256" key="7">
    <source>
        <dbReference type="PIRSR" id="PIRSR627057-1"/>
    </source>
</evidence>